<feature type="signal peptide" evidence="1">
    <location>
        <begin position="1"/>
        <end position="19"/>
    </location>
</feature>
<gene>
    <name evidence="3" type="primary">LOC118281231</name>
</gene>
<keyword evidence="1" id="KW-0732">Signal</keyword>
<organism evidence="2 3">
    <name type="scientific">Spodoptera frugiperda</name>
    <name type="common">Fall armyworm</name>
    <dbReference type="NCBI Taxonomy" id="7108"/>
    <lineage>
        <taxon>Eukaryota</taxon>
        <taxon>Metazoa</taxon>
        <taxon>Ecdysozoa</taxon>
        <taxon>Arthropoda</taxon>
        <taxon>Hexapoda</taxon>
        <taxon>Insecta</taxon>
        <taxon>Pterygota</taxon>
        <taxon>Neoptera</taxon>
        <taxon>Endopterygota</taxon>
        <taxon>Lepidoptera</taxon>
        <taxon>Glossata</taxon>
        <taxon>Ditrysia</taxon>
        <taxon>Noctuoidea</taxon>
        <taxon>Noctuidae</taxon>
        <taxon>Amphipyrinae</taxon>
        <taxon>Spodoptera</taxon>
    </lineage>
</organism>
<reference evidence="3" key="1">
    <citation type="submission" date="2025-08" db="UniProtKB">
        <authorList>
            <consortium name="RefSeq"/>
        </authorList>
    </citation>
    <scope>IDENTIFICATION</scope>
    <source>
        <tissue evidence="3">Whole larval tissue</tissue>
    </source>
</reference>
<dbReference type="RefSeq" id="XP_035457693.2">
    <property type="nucleotide sequence ID" value="XM_035601800.2"/>
</dbReference>
<sequence>MKVCACVLLFTIFAHTTNPQQQQLKHPNRNVNLALETILKFDKNQPGDRLLLKTVEKFVKQVKDVLRNTKQTHSRRNLTDDRVHTFTGFIQQIISILNTYDDNGFQMFLHILGEELQKYHYKGSKFHELTEIYQLKVTLREAYDFIKDKPASETRFIVNFIGDVLRKESYDDKMKDFVAYLNSLYTKDDEEKFHKVLKDLESYGRSRSWTDDNFVKVIKEGVRALVFDHYSNLDTDTRKELKDKIASFWKSSKPALRTTSEVIFITDIRPTKANTGVKNTIPILVTKTSSSPIHKIGRQGYNYSDSGEFYKDISASNMKYKPSDESSDLNTIEESEEKLTEAPHTRRYATLFYEEISPIEEVKTTKSKQPAVFANVQRFKIDEDEENLALRAGKDEFEPTVSNKPRKHKKKYDKHVKSYGVKKIKTTPKPVQWNVSSNLNIMDSYKQVFESLKKIGRLAIDLQDSPTKLSGNSTTPPKSLNFRAFLNLEPQTTSFVKWHIGGRTKYDQTKFASAHVHTEEEISVEQFKRDLERERKHLRRSLSDNKGNLGIKDLQMIIERLNYLGKQIEELKQANALRTCQTNDKNQTGKCFRSDNGRDAKDDSYVKLVEVKRGSLRQKYNITNNTGNIVIRKCDKCNVSRLYRKVLKTNKTGLYHTNVKSDQKVARVNKTLLSHDRHRMRDTTSVFNSTQSNNKIIRDFNKHFSLDVTHDLKDGRKSRYKLTTSGRKSKSDTANITARSRRVLNFSSPPHYDIFHPSVVW</sequence>
<evidence type="ECO:0000313" key="2">
    <source>
        <dbReference type="Proteomes" id="UP000829999"/>
    </source>
</evidence>
<proteinExistence type="predicted"/>
<dbReference type="GeneID" id="118281231"/>
<dbReference type="Proteomes" id="UP000829999">
    <property type="component" value="Chromosome 19"/>
</dbReference>
<name>A0A9R0DK08_SPOFR</name>
<dbReference type="OrthoDB" id="7437158at2759"/>
<dbReference type="AlphaFoldDB" id="A0A9R0DK08"/>
<keyword evidence="2" id="KW-1185">Reference proteome</keyword>
<accession>A0A9R0DK08</accession>
<evidence type="ECO:0000313" key="3">
    <source>
        <dbReference type="RefSeq" id="XP_035457693.2"/>
    </source>
</evidence>
<protein>
    <submittedName>
        <fullName evidence="3">Uncharacterized protein LOC118281231</fullName>
    </submittedName>
</protein>
<evidence type="ECO:0000256" key="1">
    <source>
        <dbReference type="SAM" id="SignalP"/>
    </source>
</evidence>
<feature type="chain" id="PRO_5040246087" evidence="1">
    <location>
        <begin position="20"/>
        <end position="761"/>
    </location>
</feature>